<protein>
    <recommendedName>
        <fullName evidence="5">DUF5082 domain-containing protein</fullName>
    </recommendedName>
</protein>
<dbReference type="Proteomes" id="UP001597343">
    <property type="component" value="Unassembled WGS sequence"/>
</dbReference>
<evidence type="ECO:0000313" key="4">
    <source>
        <dbReference type="Proteomes" id="UP001597343"/>
    </source>
</evidence>
<comment type="caution">
    <text evidence="3">The sequence shown here is derived from an EMBL/GenBank/DDBJ whole genome shotgun (WGS) entry which is preliminary data.</text>
</comment>
<reference evidence="4" key="1">
    <citation type="journal article" date="2019" name="Int. J. Syst. Evol. Microbiol.">
        <title>The Global Catalogue of Microorganisms (GCM) 10K type strain sequencing project: providing services to taxonomists for standard genome sequencing and annotation.</title>
        <authorList>
            <consortium name="The Broad Institute Genomics Platform"/>
            <consortium name="The Broad Institute Genome Sequencing Center for Infectious Disease"/>
            <person name="Wu L."/>
            <person name="Ma J."/>
        </authorList>
    </citation>
    <scope>NUCLEOTIDE SEQUENCE [LARGE SCALE GENOMIC DNA]</scope>
    <source>
        <strain evidence="4">CGMCC 1.13574</strain>
    </source>
</reference>
<sequence length="170" mass="20530">MGNLENRMDKHGNRMSNLENRMDKHGNRMSNLENRMDKLEKRVEGVERISCFEHHLQDHDKRFESSEQYLKGQDVGIERNDQHLIRVTSPFGQTGRHLNEDNRHEQFIKRWDRIEQTLREGFDRLERMISDLIRMVADTNAKYEEALHEIKSLRDEQDRLKERVSHAERH</sequence>
<dbReference type="SUPFAM" id="SSF57997">
    <property type="entry name" value="Tropomyosin"/>
    <property type="match status" value="1"/>
</dbReference>
<feature type="compositionally biased region" description="Basic and acidic residues" evidence="2">
    <location>
        <begin position="1"/>
        <end position="12"/>
    </location>
</feature>
<feature type="region of interest" description="Disordered" evidence="2">
    <location>
        <begin position="1"/>
        <end position="31"/>
    </location>
</feature>
<dbReference type="Gene3D" id="1.20.5.110">
    <property type="match status" value="1"/>
</dbReference>
<dbReference type="RefSeq" id="WP_386046697.1">
    <property type="nucleotide sequence ID" value="NZ_JBHUIO010000005.1"/>
</dbReference>
<keyword evidence="4" id="KW-1185">Reference proteome</keyword>
<feature type="coiled-coil region" evidence="1">
    <location>
        <begin position="136"/>
        <end position="170"/>
    </location>
</feature>
<keyword evidence="1" id="KW-0175">Coiled coil</keyword>
<name>A0ABW4ZXX3_9BACL</name>
<evidence type="ECO:0000256" key="2">
    <source>
        <dbReference type="SAM" id="MobiDB-lite"/>
    </source>
</evidence>
<dbReference type="Gene3D" id="1.20.1270.70">
    <property type="entry name" value="Designed single chain three-helix bundle"/>
    <property type="match status" value="1"/>
</dbReference>
<evidence type="ECO:0008006" key="5">
    <source>
        <dbReference type="Google" id="ProtNLM"/>
    </source>
</evidence>
<evidence type="ECO:0000256" key="1">
    <source>
        <dbReference type="SAM" id="Coils"/>
    </source>
</evidence>
<dbReference type="EMBL" id="JBHUIO010000005">
    <property type="protein sequence ID" value="MFD2170620.1"/>
    <property type="molecule type" value="Genomic_DNA"/>
</dbReference>
<gene>
    <name evidence="3" type="ORF">ACFSOY_11465</name>
</gene>
<organism evidence="3 4">
    <name type="scientific">Tumebacillus lipolyticus</name>
    <dbReference type="NCBI Taxonomy" id="1280370"/>
    <lineage>
        <taxon>Bacteria</taxon>
        <taxon>Bacillati</taxon>
        <taxon>Bacillota</taxon>
        <taxon>Bacilli</taxon>
        <taxon>Bacillales</taxon>
        <taxon>Alicyclobacillaceae</taxon>
        <taxon>Tumebacillus</taxon>
    </lineage>
</organism>
<evidence type="ECO:0000313" key="3">
    <source>
        <dbReference type="EMBL" id="MFD2170620.1"/>
    </source>
</evidence>
<proteinExistence type="predicted"/>
<accession>A0ABW4ZXX3</accession>